<organism evidence="1 2">
    <name type="scientific">Parafilimonas terrae</name>
    <dbReference type="NCBI Taxonomy" id="1465490"/>
    <lineage>
        <taxon>Bacteria</taxon>
        <taxon>Pseudomonadati</taxon>
        <taxon>Bacteroidota</taxon>
        <taxon>Chitinophagia</taxon>
        <taxon>Chitinophagales</taxon>
        <taxon>Chitinophagaceae</taxon>
        <taxon>Parafilimonas</taxon>
    </lineage>
</organism>
<proteinExistence type="predicted"/>
<evidence type="ECO:0000313" key="2">
    <source>
        <dbReference type="Proteomes" id="UP000199031"/>
    </source>
</evidence>
<dbReference type="Gene3D" id="2.130.10.10">
    <property type="entry name" value="YVTN repeat-like/Quinoprotein amine dehydrogenase"/>
    <property type="match status" value="1"/>
</dbReference>
<dbReference type="AlphaFoldDB" id="A0A1I5SBZ0"/>
<gene>
    <name evidence="1" type="ORF">SAMN05444277_101674</name>
</gene>
<sequence>MRKIYPLSFLLIIILFAGCFKDDCKSIHRIYKPVFKTLTQVRAGIASEAAQPVKVAGKIYLYKNYIFLNEPGAGIHVIDNSDPSNPKNISFINIPGNYDLAIKGNYLYADSYSDLVVLNIADPKHAVSKTFKNNVFPRQSYYYYYTSTVNPDSVLVPVDYIMTDTLVNCDTYNSWIAYDYVATPNSSQVFTTAVPSKGIGGSTARFTVLNDYLYTVDYYALHSFDITNASDPEPIHDEAITVTGGVVETIYPSNNNLFIGTSNGIFIYSVAGGGIPTYTGQFGHFTACDPVIADNSNAFVTLRSGTACQGFNNELEILDIATDITNPSLIKTYSLTNPRGLTKDGNLLFICDGADGLKLYNAADINNLSLLKTIGGFEANDVIAWNKIALVTAGDGLYQYDYSNTNNVKLLSKISINQK</sequence>
<dbReference type="Proteomes" id="UP000199031">
    <property type="component" value="Unassembled WGS sequence"/>
</dbReference>
<dbReference type="InterPro" id="IPR015943">
    <property type="entry name" value="WD40/YVTN_repeat-like_dom_sf"/>
</dbReference>
<protein>
    <submittedName>
        <fullName evidence="1">Uncharacterized conserved protein</fullName>
    </submittedName>
</protein>
<dbReference type="RefSeq" id="WP_177191795.1">
    <property type="nucleotide sequence ID" value="NZ_FOXQ01000001.1"/>
</dbReference>
<accession>A0A1I5SBZ0</accession>
<reference evidence="1 2" key="1">
    <citation type="submission" date="2016-10" db="EMBL/GenBank/DDBJ databases">
        <authorList>
            <person name="de Groot N.N."/>
        </authorList>
    </citation>
    <scope>NUCLEOTIDE SEQUENCE [LARGE SCALE GENOMIC DNA]</scope>
    <source>
        <strain evidence="1 2">DSM 28286</strain>
    </source>
</reference>
<name>A0A1I5SBZ0_9BACT</name>
<dbReference type="PROSITE" id="PS51257">
    <property type="entry name" value="PROKAR_LIPOPROTEIN"/>
    <property type="match status" value="1"/>
</dbReference>
<evidence type="ECO:0000313" key="1">
    <source>
        <dbReference type="EMBL" id="SFP67836.1"/>
    </source>
</evidence>
<keyword evidence="2" id="KW-1185">Reference proteome</keyword>
<dbReference type="STRING" id="1465490.SAMN05444277_101674"/>
<dbReference type="EMBL" id="FOXQ01000001">
    <property type="protein sequence ID" value="SFP67836.1"/>
    <property type="molecule type" value="Genomic_DNA"/>
</dbReference>
<dbReference type="SUPFAM" id="SSF63829">
    <property type="entry name" value="Calcium-dependent phosphotriesterase"/>
    <property type="match status" value="1"/>
</dbReference>
<dbReference type="InterPro" id="IPR013211">
    <property type="entry name" value="LVIVD"/>
</dbReference>
<dbReference type="Pfam" id="PF08309">
    <property type="entry name" value="LVIVD"/>
    <property type="match status" value="3"/>
</dbReference>